<dbReference type="InterPro" id="IPR009030">
    <property type="entry name" value="Growth_fac_rcpt_cys_sf"/>
</dbReference>
<name>A0AA88XUA1_PINIB</name>
<dbReference type="PANTHER" id="PTHR46534:SF1">
    <property type="entry name" value="IGGFC-BINDING PROTEIN N-TERMINAL DOMAIN-CONTAINING PROTEIN"/>
    <property type="match status" value="1"/>
</dbReference>
<evidence type="ECO:0000259" key="2">
    <source>
        <dbReference type="Pfam" id="PF07699"/>
    </source>
</evidence>
<keyword evidence="1" id="KW-0812">Transmembrane</keyword>
<dbReference type="EMBL" id="VSWD01000010">
    <property type="protein sequence ID" value="KAK3091889.1"/>
    <property type="molecule type" value="Genomic_DNA"/>
</dbReference>
<feature type="transmembrane region" description="Helical" evidence="1">
    <location>
        <begin position="831"/>
        <end position="852"/>
    </location>
</feature>
<evidence type="ECO:0000256" key="1">
    <source>
        <dbReference type="SAM" id="Phobius"/>
    </source>
</evidence>
<keyword evidence="5" id="KW-1185">Reference proteome</keyword>
<dbReference type="AlphaFoldDB" id="A0AA88XUA1"/>
<dbReference type="Pfam" id="PF07699">
    <property type="entry name" value="Ephrin_rec_like"/>
    <property type="match status" value="3"/>
</dbReference>
<feature type="domain" description="Tyrosine-protein kinase ephrin type A/B receptor-like" evidence="2">
    <location>
        <begin position="571"/>
        <end position="625"/>
    </location>
</feature>
<keyword evidence="1" id="KW-1133">Transmembrane helix</keyword>
<reference evidence="4" key="1">
    <citation type="submission" date="2019-08" db="EMBL/GenBank/DDBJ databases">
        <title>The improved chromosome-level genome for the pearl oyster Pinctada fucata martensii using PacBio sequencing and Hi-C.</title>
        <authorList>
            <person name="Zheng Z."/>
        </authorList>
    </citation>
    <scope>NUCLEOTIDE SEQUENCE</scope>
    <source>
        <strain evidence="4">ZZ-2019</strain>
        <tissue evidence="4">Adductor muscle</tissue>
    </source>
</reference>
<gene>
    <name evidence="4" type="ORF">FSP39_023472</name>
</gene>
<feature type="domain" description="Tyrosine-protein kinase ephrin type A/B receptor-like" evidence="2">
    <location>
        <begin position="697"/>
        <end position="753"/>
    </location>
</feature>
<dbReference type="PANTHER" id="PTHR46534">
    <property type="entry name" value="IGGFC_BINDING DOMAIN-CONTAINING PROTEIN"/>
    <property type="match status" value="1"/>
</dbReference>
<dbReference type="SMART" id="SM01411">
    <property type="entry name" value="Ephrin_rec_like"/>
    <property type="match status" value="5"/>
</dbReference>
<dbReference type="SUPFAM" id="SSF57184">
    <property type="entry name" value="Growth factor receptor domain"/>
    <property type="match status" value="1"/>
</dbReference>
<evidence type="ECO:0000313" key="4">
    <source>
        <dbReference type="EMBL" id="KAK3091889.1"/>
    </source>
</evidence>
<evidence type="ECO:0000259" key="3">
    <source>
        <dbReference type="Pfam" id="PF17517"/>
    </source>
</evidence>
<keyword evidence="1" id="KW-0472">Membrane</keyword>
<dbReference type="Proteomes" id="UP001186944">
    <property type="component" value="Unassembled WGS sequence"/>
</dbReference>
<feature type="domain" description="Tyrosine-protein kinase ephrin type A/B receptor-like" evidence="2">
    <location>
        <begin position="641"/>
        <end position="690"/>
    </location>
</feature>
<accession>A0AA88XUA1</accession>
<comment type="caution">
    <text evidence="4">The sequence shown here is derived from an EMBL/GenBank/DDBJ whole genome shotgun (WGS) entry which is preliminary data.</text>
</comment>
<protein>
    <submittedName>
        <fullName evidence="4">Uncharacterized protein</fullName>
    </submittedName>
</protein>
<dbReference type="InterPro" id="IPR011641">
    <property type="entry name" value="Tyr-kin_ephrin_A/B_rcpt-like"/>
</dbReference>
<proteinExistence type="predicted"/>
<dbReference type="Gene3D" id="2.10.50.10">
    <property type="entry name" value="Tumor Necrosis Factor Receptor, subunit A, domain 2"/>
    <property type="match status" value="5"/>
</dbReference>
<evidence type="ECO:0000313" key="5">
    <source>
        <dbReference type="Proteomes" id="UP001186944"/>
    </source>
</evidence>
<dbReference type="Pfam" id="PF17517">
    <property type="entry name" value="IgGFc_binding"/>
    <property type="match status" value="1"/>
</dbReference>
<feature type="domain" description="IgGFc-binding protein N-terminal" evidence="3">
    <location>
        <begin position="92"/>
        <end position="352"/>
    </location>
</feature>
<sequence>MKTYTVFFLDTGGSDTTFDIAHIGNPASIEYAVGTETTGMTSWPAMSASMIQQTSGTTLVSDRALTITATLSSDQDLLSVYGIAHGEAGSDSFTIFENSNLGTEYLVMTFCDVIGVCQFAVAATEETNIEISLPRQRNFSNPTCNVTYNSTVYLENDLIIEVLGAGTVIQIQASCDLTGTLITADKSVAVFSGSHSNVIGWGNTKDFMMEQLVPVEYCGTEHIIYPYYNNTSGDVISIVSVYNNTEVRIVGYGNYILLEERQFLRRRIESDRPTKVWASKKVCIAQYIIDYEKEASAMLIVSPIEQFISQVATNMENQVHIIAESILFEASDIMTVGSTVSHELSNVVDVKKTKYAAGELVVSGSDDFILTQVDGLQFGGYYVQETSPNRLMATSIGFQFQNQTIVTKSHVPGDDVDNDGDGSLDEDSCKHCTEGNELEPYDITGSCQPCQIGWYKNYSSADSSIGNDDRWRCTQCPVGKTTFEIGTIDPERCIDICLEGEELEPYNSSGQCQPCQIGWYKDSSSQDVNLSQDERWRCKICPGSKTTNKTGVTTSAMCYDYCAEGLEWSSYLVGGTVDCQPCQIGWYKDLSGESTSLPEADRWLCKRCPNNKTTIDHGSNSSVLCLAQCSEGEELEPFDISGTCQPCQIGWYKTVSSDNTTLNKEGRWRCTPCPNGKTTFGTGTVSPERCFDICAEGYEFDNVTETCRACRKGFYKEVSSINLQVDLAVRWYCQSCPYGQTTNFTGTTDSNHCIGTTVKFVLIMLANMSSMICMCPCSKTAGRSNIANMSSSEQAAILNELAQELKTDTKTLSSTVRKKTSASDSRPSSQAFGAIGIIMLTVPFTFLILIDIPTLKSHAQMFVRNVRTIIRGE</sequence>
<organism evidence="4 5">
    <name type="scientific">Pinctada imbricata</name>
    <name type="common">Atlantic pearl-oyster</name>
    <name type="synonym">Pinctada martensii</name>
    <dbReference type="NCBI Taxonomy" id="66713"/>
    <lineage>
        <taxon>Eukaryota</taxon>
        <taxon>Metazoa</taxon>
        <taxon>Spiralia</taxon>
        <taxon>Lophotrochozoa</taxon>
        <taxon>Mollusca</taxon>
        <taxon>Bivalvia</taxon>
        <taxon>Autobranchia</taxon>
        <taxon>Pteriomorphia</taxon>
        <taxon>Pterioida</taxon>
        <taxon>Pterioidea</taxon>
        <taxon>Pteriidae</taxon>
        <taxon>Pinctada</taxon>
    </lineage>
</organism>
<dbReference type="InterPro" id="IPR035234">
    <property type="entry name" value="IgGFc-bd_N"/>
</dbReference>